<comment type="caution">
    <text evidence="1">The sequence shown here is derived from an EMBL/GenBank/DDBJ whole genome shotgun (WGS) entry which is preliminary data.</text>
</comment>
<evidence type="ECO:0000313" key="2">
    <source>
        <dbReference type="Proteomes" id="UP001174936"/>
    </source>
</evidence>
<dbReference type="Pfam" id="PF03659">
    <property type="entry name" value="Glyco_hydro_71"/>
    <property type="match status" value="1"/>
</dbReference>
<gene>
    <name evidence="1" type="ORF">B0T16DRAFT_460625</name>
</gene>
<dbReference type="CDD" id="cd11577">
    <property type="entry name" value="GH71"/>
    <property type="match status" value="1"/>
</dbReference>
<dbReference type="AlphaFoldDB" id="A0AA40CN24"/>
<evidence type="ECO:0000313" key="1">
    <source>
        <dbReference type="EMBL" id="KAK0644585.1"/>
    </source>
</evidence>
<reference evidence="1" key="1">
    <citation type="submission" date="2023-06" db="EMBL/GenBank/DDBJ databases">
        <title>Genome-scale phylogeny and comparative genomics of the fungal order Sordariales.</title>
        <authorList>
            <consortium name="Lawrence Berkeley National Laboratory"/>
            <person name="Hensen N."/>
            <person name="Bonometti L."/>
            <person name="Westerberg I."/>
            <person name="Brannstrom I.O."/>
            <person name="Guillou S."/>
            <person name="Cros-Aarteil S."/>
            <person name="Calhoun S."/>
            <person name="Haridas S."/>
            <person name="Kuo A."/>
            <person name="Mondo S."/>
            <person name="Pangilinan J."/>
            <person name="Riley R."/>
            <person name="Labutti K."/>
            <person name="Andreopoulos B."/>
            <person name="Lipzen A."/>
            <person name="Chen C."/>
            <person name="Yanf M."/>
            <person name="Daum C."/>
            <person name="Ng V."/>
            <person name="Clum A."/>
            <person name="Steindorff A."/>
            <person name="Ohm R."/>
            <person name="Martin F."/>
            <person name="Silar P."/>
            <person name="Natvig D."/>
            <person name="Lalanne C."/>
            <person name="Gautier V."/>
            <person name="Ament-Velasquez S.L."/>
            <person name="Kruys A."/>
            <person name="Hutchinson M.I."/>
            <person name="Powell A.J."/>
            <person name="Barry K."/>
            <person name="Miller A.N."/>
            <person name="Grigoriev I.V."/>
            <person name="Debuchy R."/>
            <person name="Gladieux P."/>
            <person name="Thoren M.H."/>
            <person name="Johannesson H."/>
        </authorList>
    </citation>
    <scope>NUCLEOTIDE SEQUENCE</scope>
    <source>
        <strain evidence="1">SMH2532-1</strain>
    </source>
</reference>
<dbReference type="EMBL" id="JAULSV010000005">
    <property type="protein sequence ID" value="KAK0644585.1"/>
    <property type="molecule type" value="Genomic_DNA"/>
</dbReference>
<dbReference type="InterPro" id="IPR005197">
    <property type="entry name" value="Glyco_hydro_71"/>
</dbReference>
<accession>A0AA40CN24</accession>
<organism evidence="1 2">
    <name type="scientific">Cercophora newfieldiana</name>
    <dbReference type="NCBI Taxonomy" id="92897"/>
    <lineage>
        <taxon>Eukaryota</taxon>
        <taxon>Fungi</taxon>
        <taxon>Dikarya</taxon>
        <taxon>Ascomycota</taxon>
        <taxon>Pezizomycotina</taxon>
        <taxon>Sordariomycetes</taxon>
        <taxon>Sordariomycetidae</taxon>
        <taxon>Sordariales</taxon>
        <taxon>Lasiosphaeriaceae</taxon>
        <taxon>Cercophora</taxon>
    </lineage>
</organism>
<keyword evidence="2" id="KW-1185">Reference proteome</keyword>
<sequence length="420" mass="46757">MRFMDKLKDYVHKEFGLGSGSRKVFAHYMVGLTCGQAREQWLHDVVAAKEAGIDGFALNIGPSDPWTEEQLDLAYRVAEQVGGFVLFISFDMAVGEWPVAQVVGLINRYKSSDAQMLVDGDSFVSTFEGPGWAENWRKVRQETGGIFLIPDWSSLGPYGVGQKLDLIDGAFSWDAWPKAGSTRVTTNEDRIYQECLRGKRYMMPVSPCFYTKLPQWNKNWYCPSESLWYDRWQQVLDVMPDYVQIITWNDYGESSYICDTAPAQIVQGAEKYTVDYPHTALRAVLPYFIAAYKAGSADIDLPGDETAVAWYRTTPVSAGPDGETQWGQGGCESAARGARDVISVLALTTGARQLTVAIGQSVWRFETSRKSTVSYFEVPFGDSTVGPVRVTLGQKFVDGPAIVNECCHGEVIFNHVAIKI</sequence>
<name>A0AA40CN24_9PEZI</name>
<protein>
    <submittedName>
        <fullName evidence="1">Glycoside hydrolase</fullName>
    </submittedName>
</protein>
<dbReference type="GO" id="GO:0051118">
    <property type="term" value="F:glucan endo-1,3-alpha-glucosidase activity"/>
    <property type="evidence" value="ECO:0007669"/>
    <property type="project" value="InterPro"/>
</dbReference>
<dbReference type="Proteomes" id="UP001174936">
    <property type="component" value="Unassembled WGS sequence"/>
</dbReference>
<proteinExistence type="predicted"/>
<dbReference type="Gene3D" id="3.20.20.80">
    <property type="entry name" value="Glycosidases"/>
    <property type="match status" value="1"/>
</dbReference>
<keyword evidence="1" id="KW-0378">Hydrolase</keyword>